<dbReference type="GO" id="GO:0000324">
    <property type="term" value="C:fungal-type vacuole"/>
    <property type="evidence" value="ECO:0007669"/>
    <property type="project" value="TreeGrafter"/>
</dbReference>
<proteinExistence type="predicted"/>
<sequence length="313" mass="34443">MATDPLLCVHISKECPIENTTYGYRVNLWVNCLFAAIFAIAFFANIFLGLRYRIRAYAVVLSLGCLAQVVGYGGRIGMHFLPFNTMPFQIQVCCLIIGPAFNSAAIYLMLKHIVTVFGPQWSLLKPKQYTILFIGADIISLVLQAAGGGIAATARIGDKDAVNMGNSIMMAGIAFQVVTLSIFALLTLLFTVRRLRAARSVPLAGDALQIWQSSKFRWFIGGVAAAFITIYIRCVYRIAEMQGGWGSKMMKEEVPFIILEGLMIVIATSAQTILHPGPLFPTFAEPRLKLDADSTYTELPVLNSSREGLRETK</sequence>
<protein>
    <recommendedName>
        <fullName evidence="8">Phospholipid-translocating ATPase</fullName>
    </recommendedName>
</protein>
<evidence type="ECO:0008006" key="8">
    <source>
        <dbReference type="Google" id="ProtNLM"/>
    </source>
</evidence>
<dbReference type="PANTHER" id="PTHR31465">
    <property type="entry name" value="PROTEIN RTA1-RELATED"/>
    <property type="match status" value="1"/>
</dbReference>
<dbReference type="PANTHER" id="PTHR31465:SF8">
    <property type="entry name" value="DOMAIN PROTEIN, PUTATIVE (AFU_ORTHOLOGUE AFUA_6G14140)-RELATED"/>
    <property type="match status" value="1"/>
</dbReference>
<feature type="transmembrane region" description="Helical" evidence="5">
    <location>
        <begin position="88"/>
        <end position="110"/>
    </location>
</feature>
<dbReference type="AlphaFoldDB" id="A0A9P7GSW3"/>
<evidence type="ECO:0000256" key="3">
    <source>
        <dbReference type="ARBA" id="ARBA00022989"/>
    </source>
</evidence>
<comment type="subcellular location">
    <subcellularLocation>
        <location evidence="1">Membrane</location>
        <topology evidence="1">Multi-pass membrane protein</topology>
    </subcellularLocation>
</comment>
<gene>
    <name evidence="6" type="ORF">KAF25_003933</name>
</gene>
<feature type="transmembrane region" description="Helical" evidence="5">
    <location>
        <begin position="168"/>
        <end position="190"/>
    </location>
</feature>
<feature type="transmembrane region" description="Helical" evidence="5">
    <location>
        <begin position="57"/>
        <end position="76"/>
    </location>
</feature>
<comment type="caution">
    <text evidence="6">The sequence shown here is derived from an EMBL/GenBank/DDBJ whole genome shotgun (WGS) entry which is preliminary data.</text>
</comment>
<organism evidence="6 7">
    <name type="scientific">Fusarium avenaceum</name>
    <dbReference type="NCBI Taxonomy" id="40199"/>
    <lineage>
        <taxon>Eukaryota</taxon>
        <taxon>Fungi</taxon>
        <taxon>Dikarya</taxon>
        <taxon>Ascomycota</taxon>
        <taxon>Pezizomycotina</taxon>
        <taxon>Sordariomycetes</taxon>
        <taxon>Hypocreomycetidae</taxon>
        <taxon>Hypocreales</taxon>
        <taxon>Nectriaceae</taxon>
        <taxon>Fusarium</taxon>
        <taxon>Fusarium tricinctum species complex</taxon>
    </lineage>
</organism>
<accession>A0A9P7GSW3</accession>
<keyword evidence="3 5" id="KW-1133">Transmembrane helix</keyword>
<evidence type="ECO:0000313" key="6">
    <source>
        <dbReference type="EMBL" id="KAG5655596.1"/>
    </source>
</evidence>
<keyword evidence="4 5" id="KW-0472">Membrane</keyword>
<dbReference type="InterPro" id="IPR007568">
    <property type="entry name" value="RTA1"/>
</dbReference>
<keyword evidence="7" id="KW-1185">Reference proteome</keyword>
<evidence type="ECO:0000256" key="5">
    <source>
        <dbReference type="SAM" id="Phobius"/>
    </source>
</evidence>
<evidence type="ECO:0000313" key="7">
    <source>
        <dbReference type="Proteomes" id="UP000782241"/>
    </source>
</evidence>
<evidence type="ECO:0000256" key="4">
    <source>
        <dbReference type="ARBA" id="ARBA00023136"/>
    </source>
</evidence>
<feature type="transmembrane region" description="Helical" evidence="5">
    <location>
        <begin position="218"/>
        <end position="239"/>
    </location>
</feature>
<dbReference type="EMBL" id="JAGPUO010000028">
    <property type="protein sequence ID" value="KAG5655596.1"/>
    <property type="molecule type" value="Genomic_DNA"/>
</dbReference>
<dbReference type="Pfam" id="PF04479">
    <property type="entry name" value="RTA1"/>
    <property type="match status" value="1"/>
</dbReference>
<feature type="transmembrane region" description="Helical" evidence="5">
    <location>
        <begin position="28"/>
        <end position="50"/>
    </location>
</feature>
<dbReference type="GO" id="GO:0005886">
    <property type="term" value="C:plasma membrane"/>
    <property type="evidence" value="ECO:0007669"/>
    <property type="project" value="TreeGrafter"/>
</dbReference>
<feature type="transmembrane region" description="Helical" evidence="5">
    <location>
        <begin position="131"/>
        <end position="156"/>
    </location>
</feature>
<name>A0A9P7GSW3_9HYPO</name>
<reference evidence="6" key="1">
    <citation type="submission" date="2021-04" db="EMBL/GenBank/DDBJ databases">
        <title>Draft genome of Fusarium avenaceum strain F156N33, isolated from an atmospheric sample in Virginia.</title>
        <authorList>
            <person name="Yang S."/>
            <person name="Vinatzer B.A."/>
            <person name="Coleman J."/>
        </authorList>
    </citation>
    <scope>NUCLEOTIDE SEQUENCE</scope>
    <source>
        <strain evidence="6">F156N33</strain>
    </source>
</reference>
<evidence type="ECO:0000256" key="2">
    <source>
        <dbReference type="ARBA" id="ARBA00022692"/>
    </source>
</evidence>
<keyword evidence="2 5" id="KW-0812">Transmembrane</keyword>
<evidence type="ECO:0000256" key="1">
    <source>
        <dbReference type="ARBA" id="ARBA00004141"/>
    </source>
</evidence>
<dbReference type="Proteomes" id="UP000782241">
    <property type="component" value="Unassembled WGS sequence"/>
</dbReference>